<comment type="caution">
    <text evidence="1">The sequence shown here is derived from an EMBL/GenBank/DDBJ whole genome shotgun (WGS) entry which is preliminary data.</text>
</comment>
<proteinExistence type="predicted"/>
<organism evidence="1 2">
    <name type="scientific">Trifolium medium</name>
    <dbReference type="NCBI Taxonomy" id="97028"/>
    <lineage>
        <taxon>Eukaryota</taxon>
        <taxon>Viridiplantae</taxon>
        <taxon>Streptophyta</taxon>
        <taxon>Embryophyta</taxon>
        <taxon>Tracheophyta</taxon>
        <taxon>Spermatophyta</taxon>
        <taxon>Magnoliopsida</taxon>
        <taxon>eudicotyledons</taxon>
        <taxon>Gunneridae</taxon>
        <taxon>Pentapetalae</taxon>
        <taxon>rosids</taxon>
        <taxon>fabids</taxon>
        <taxon>Fabales</taxon>
        <taxon>Fabaceae</taxon>
        <taxon>Papilionoideae</taxon>
        <taxon>50 kb inversion clade</taxon>
        <taxon>NPAAA clade</taxon>
        <taxon>Hologalegina</taxon>
        <taxon>IRL clade</taxon>
        <taxon>Trifolieae</taxon>
        <taxon>Trifolium</taxon>
    </lineage>
</organism>
<accession>A0A392UBF4</accession>
<protein>
    <submittedName>
        <fullName evidence="1">Uncharacterized protein</fullName>
    </submittedName>
</protein>
<name>A0A392UBF4_9FABA</name>
<dbReference type="Proteomes" id="UP000265520">
    <property type="component" value="Unassembled WGS sequence"/>
</dbReference>
<dbReference type="AlphaFoldDB" id="A0A392UBF4"/>
<sequence>GFRQADYCWASQQRFSAHTDEEYAEMLQTLALPGRDWHYNRDRDHYVSLPCHLCYHERGAYTGGRDDCAEY</sequence>
<evidence type="ECO:0000313" key="1">
    <source>
        <dbReference type="EMBL" id="MCI69750.1"/>
    </source>
</evidence>
<evidence type="ECO:0000313" key="2">
    <source>
        <dbReference type="Proteomes" id="UP000265520"/>
    </source>
</evidence>
<reference evidence="1 2" key="1">
    <citation type="journal article" date="2018" name="Front. Plant Sci.">
        <title>Red Clover (Trifolium pratense) and Zigzag Clover (T. medium) - A Picture of Genomic Similarities and Differences.</title>
        <authorList>
            <person name="Dluhosova J."/>
            <person name="Istvanek J."/>
            <person name="Nedelnik J."/>
            <person name="Repkova J."/>
        </authorList>
    </citation>
    <scope>NUCLEOTIDE SEQUENCE [LARGE SCALE GENOMIC DNA]</scope>
    <source>
        <strain evidence="2">cv. 10/8</strain>
        <tissue evidence="1">Leaf</tissue>
    </source>
</reference>
<keyword evidence="2" id="KW-1185">Reference proteome</keyword>
<feature type="non-terminal residue" evidence="1">
    <location>
        <position position="1"/>
    </location>
</feature>
<dbReference type="EMBL" id="LXQA010762321">
    <property type="protein sequence ID" value="MCI69750.1"/>
    <property type="molecule type" value="Genomic_DNA"/>
</dbReference>